<proteinExistence type="inferred from homology"/>
<evidence type="ECO:0000313" key="4">
    <source>
        <dbReference type="Proteomes" id="UP001229355"/>
    </source>
</evidence>
<dbReference type="PANTHER" id="PTHR42760">
    <property type="entry name" value="SHORT-CHAIN DEHYDROGENASES/REDUCTASES FAMILY MEMBER"/>
    <property type="match status" value="1"/>
</dbReference>
<evidence type="ECO:0000256" key="1">
    <source>
        <dbReference type="ARBA" id="ARBA00006484"/>
    </source>
</evidence>
<dbReference type="InterPro" id="IPR002347">
    <property type="entry name" value="SDR_fam"/>
</dbReference>
<dbReference type="CDD" id="cd05233">
    <property type="entry name" value="SDR_c"/>
    <property type="match status" value="1"/>
</dbReference>
<evidence type="ECO:0000313" key="3">
    <source>
        <dbReference type="EMBL" id="WEX86447.1"/>
    </source>
</evidence>
<organism evidence="3 4">
    <name type="scientific">Sinorhizobium garamanticum</name>
    <dbReference type="NCBI Taxonomy" id="680247"/>
    <lineage>
        <taxon>Bacteria</taxon>
        <taxon>Pseudomonadati</taxon>
        <taxon>Pseudomonadota</taxon>
        <taxon>Alphaproteobacteria</taxon>
        <taxon>Hyphomicrobiales</taxon>
        <taxon>Rhizobiaceae</taxon>
        <taxon>Sinorhizobium/Ensifer group</taxon>
        <taxon>Sinorhizobium</taxon>
    </lineage>
</organism>
<dbReference type="PRINTS" id="PR00080">
    <property type="entry name" value="SDRFAMILY"/>
</dbReference>
<gene>
    <name evidence="3" type="ORF">PZN02_002730</name>
</gene>
<evidence type="ECO:0000256" key="2">
    <source>
        <dbReference type="ARBA" id="ARBA00023002"/>
    </source>
</evidence>
<protein>
    <submittedName>
        <fullName evidence="3">SDR family oxidoreductase</fullName>
    </submittedName>
</protein>
<dbReference type="InterPro" id="IPR020904">
    <property type="entry name" value="Sc_DH/Rdtase_CS"/>
</dbReference>
<name>A0ABY8D9T7_9HYPH</name>
<accession>A0ABY8D9T7</accession>
<keyword evidence="4" id="KW-1185">Reference proteome</keyword>
<dbReference type="EMBL" id="CP120373">
    <property type="protein sequence ID" value="WEX86447.1"/>
    <property type="molecule type" value="Genomic_DNA"/>
</dbReference>
<dbReference type="Proteomes" id="UP001229355">
    <property type="component" value="Chromosome 1"/>
</dbReference>
<sequence length="271" mass="28478">MAVRATNGRRATVANELKHAPDFSLKGKVTFVTGASRGIGRACALACAAAGSDIVLGLRDIAASAELIGDIREMGRKVLPVQLDLSNRADIEASVAEAIAMFERIDVLVNNVGVAPGNLAEDVVEADLDEILNVNVKGTFLMTQAVGREMIAQKAGRIISISSQAGTVTLRGEAIYCMSKAAINHLSRCLAAEWARYGITVNTVSPTFIWTDGTKPALSDKDFYERTLGHIPLGRIGDTDDVVGAVVFLASPAASLITGLNLLVDGGWSVA</sequence>
<dbReference type="InterPro" id="IPR036291">
    <property type="entry name" value="NAD(P)-bd_dom_sf"/>
</dbReference>
<dbReference type="PRINTS" id="PR00081">
    <property type="entry name" value="GDHRDH"/>
</dbReference>
<reference evidence="3 4" key="1">
    <citation type="submission" date="2023-03" db="EMBL/GenBank/DDBJ databases">
        <authorList>
            <person name="Kaur S."/>
            <person name="Espinosa-Saiz D."/>
            <person name="Velazquez E."/>
            <person name="Menendez E."/>
            <person name="diCenzo G.C."/>
        </authorList>
    </citation>
    <scope>NUCLEOTIDE SEQUENCE [LARGE SCALE GENOMIC DNA]</scope>
    <source>
        <strain evidence="3 4">LMG 24692</strain>
    </source>
</reference>
<dbReference type="PROSITE" id="PS00061">
    <property type="entry name" value="ADH_SHORT"/>
    <property type="match status" value="1"/>
</dbReference>
<dbReference type="SUPFAM" id="SSF51735">
    <property type="entry name" value="NAD(P)-binding Rossmann-fold domains"/>
    <property type="match status" value="1"/>
</dbReference>
<dbReference type="PANTHER" id="PTHR42760:SF133">
    <property type="entry name" value="3-OXOACYL-[ACYL-CARRIER-PROTEIN] REDUCTASE"/>
    <property type="match status" value="1"/>
</dbReference>
<keyword evidence="2" id="KW-0560">Oxidoreductase</keyword>
<dbReference type="Gene3D" id="3.40.50.720">
    <property type="entry name" value="NAD(P)-binding Rossmann-like Domain"/>
    <property type="match status" value="1"/>
</dbReference>
<dbReference type="Pfam" id="PF13561">
    <property type="entry name" value="adh_short_C2"/>
    <property type="match status" value="1"/>
</dbReference>
<comment type="similarity">
    <text evidence="1">Belongs to the short-chain dehydrogenases/reductases (SDR) family.</text>
</comment>